<protein>
    <submittedName>
        <fullName evidence="1">Uncharacterized protein</fullName>
    </submittedName>
</protein>
<sequence length="247" mass="27633">MPNGHIHYEACDQLHWTFTEQGYPEFRIDRYHYSRIVRVIHLRGVRGYAPDPLWETFQPPDSRLGKKPERGAVEALAVKYAAALQALLTSNPKDALSPSVRSASLAWFSFEVGWAVVIGDYSLYMRIGDEPLREIEKPVPGLPPDIEMTDEMRAQWSQMKIMFATAIGVDGPQSGIKPEECVHDLQNVTELLCSTTPLHASPGWPRIAASPVFSAESAGFVAEAMRACGLKGENDQLTLRWRRPEGE</sequence>
<evidence type="ECO:0000313" key="2">
    <source>
        <dbReference type="Proteomes" id="UP001160301"/>
    </source>
</evidence>
<reference evidence="1 2" key="1">
    <citation type="submission" date="2023-04" db="EMBL/GenBank/DDBJ databases">
        <title>The genome sequence of Polyangium sorediatum DSM14670.</title>
        <authorList>
            <person name="Zhang X."/>
        </authorList>
    </citation>
    <scope>NUCLEOTIDE SEQUENCE [LARGE SCALE GENOMIC DNA]</scope>
    <source>
        <strain evidence="1 2">DSM 14670</strain>
    </source>
</reference>
<organism evidence="1 2">
    <name type="scientific">Polyangium sorediatum</name>
    <dbReference type="NCBI Taxonomy" id="889274"/>
    <lineage>
        <taxon>Bacteria</taxon>
        <taxon>Pseudomonadati</taxon>
        <taxon>Myxococcota</taxon>
        <taxon>Polyangia</taxon>
        <taxon>Polyangiales</taxon>
        <taxon>Polyangiaceae</taxon>
        <taxon>Polyangium</taxon>
    </lineage>
</organism>
<accession>A0ABT6NVE0</accession>
<keyword evidence="2" id="KW-1185">Reference proteome</keyword>
<evidence type="ECO:0000313" key="1">
    <source>
        <dbReference type="EMBL" id="MDI1432311.1"/>
    </source>
</evidence>
<dbReference type="Proteomes" id="UP001160301">
    <property type="component" value="Unassembled WGS sequence"/>
</dbReference>
<comment type="caution">
    <text evidence="1">The sequence shown here is derived from an EMBL/GenBank/DDBJ whole genome shotgun (WGS) entry which is preliminary data.</text>
</comment>
<gene>
    <name evidence="1" type="ORF">QHF89_22635</name>
</gene>
<dbReference type="RefSeq" id="WP_136968207.1">
    <property type="nucleotide sequence ID" value="NZ_JARZHI010000020.1"/>
</dbReference>
<proteinExistence type="predicted"/>
<dbReference type="EMBL" id="JARZHI010000020">
    <property type="protein sequence ID" value="MDI1432311.1"/>
    <property type="molecule type" value="Genomic_DNA"/>
</dbReference>
<name>A0ABT6NVE0_9BACT</name>